<dbReference type="Proteomes" id="UP000013827">
    <property type="component" value="Unassembled WGS sequence"/>
</dbReference>
<protein>
    <recommendedName>
        <fullName evidence="2">SAP domain-containing protein</fullName>
    </recommendedName>
</protein>
<feature type="compositionally biased region" description="Acidic residues" evidence="1">
    <location>
        <begin position="223"/>
        <end position="246"/>
    </location>
</feature>
<dbReference type="InterPro" id="IPR003034">
    <property type="entry name" value="SAP_dom"/>
</dbReference>
<dbReference type="PaxDb" id="2903-EOD23128"/>
<reference evidence="4" key="1">
    <citation type="journal article" date="2013" name="Nature">
        <title>Pan genome of the phytoplankton Emiliania underpins its global distribution.</title>
        <authorList>
            <person name="Read B.A."/>
            <person name="Kegel J."/>
            <person name="Klute M.J."/>
            <person name="Kuo A."/>
            <person name="Lefebvre S.C."/>
            <person name="Maumus F."/>
            <person name="Mayer C."/>
            <person name="Miller J."/>
            <person name="Monier A."/>
            <person name="Salamov A."/>
            <person name="Young J."/>
            <person name="Aguilar M."/>
            <person name="Claverie J.M."/>
            <person name="Frickenhaus S."/>
            <person name="Gonzalez K."/>
            <person name="Herman E.K."/>
            <person name="Lin Y.C."/>
            <person name="Napier J."/>
            <person name="Ogata H."/>
            <person name="Sarno A.F."/>
            <person name="Shmutz J."/>
            <person name="Schroeder D."/>
            <person name="de Vargas C."/>
            <person name="Verret F."/>
            <person name="von Dassow P."/>
            <person name="Valentin K."/>
            <person name="Van de Peer Y."/>
            <person name="Wheeler G."/>
            <person name="Dacks J.B."/>
            <person name="Delwiche C.F."/>
            <person name="Dyhrman S.T."/>
            <person name="Glockner G."/>
            <person name="John U."/>
            <person name="Richards T."/>
            <person name="Worden A.Z."/>
            <person name="Zhang X."/>
            <person name="Grigoriev I.V."/>
            <person name="Allen A.E."/>
            <person name="Bidle K."/>
            <person name="Borodovsky M."/>
            <person name="Bowler C."/>
            <person name="Brownlee C."/>
            <person name="Cock J.M."/>
            <person name="Elias M."/>
            <person name="Gladyshev V.N."/>
            <person name="Groth M."/>
            <person name="Guda C."/>
            <person name="Hadaegh A."/>
            <person name="Iglesias-Rodriguez M.D."/>
            <person name="Jenkins J."/>
            <person name="Jones B.M."/>
            <person name="Lawson T."/>
            <person name="Leese F."/>
            <person name="Lindquist E."/>
            <person name="Lobanov A."/>
            <person name="Lomsadze A."/>
            <person name="Malik S.B."/>
            <person name="Marsh M.E."/>
            <person name="Mackinder L."/>
            <person name="Mock T."/>
            <person name="Mueller-Roeber B."/>
            <person name="Pagarete A."/>
            <person name="Parker M."/>
            <person name="Probert I."/>
            <person name="Quesneville H."/>
            <person name="Raines C."/>
            <person name="Rensing S.A."/>
            <person name="Riano-Pachon D.M."/>
            <person name="Richier S."/>
            <person name="Rokitta S."/>
            <person name="Shiraiwa Y."/>
            <person name="Soanes D.M."/>
            <person name="van der Giezen M."/>
            <person name="Wahlund T.M."/>
            <person name="Williams B."/>
            <person name="Wilson W."/>
            <person name="Wolfe G."/>
            <person name="Wurch L.L."/>
        </authorList>
    </citation>
    <scope>NUCLEOTIDE SEQUENCE</scope>
</reference>
<dbReference type="KEGG" id="ehx:EMIHUDRAFT_95701"/>
<evidence type="ECO:0000313" key="4">
    <source>
        <dbReference type="Proteomes" id="UP000013827"/>
    </source>
</evidence>
<proteinExistence type="predicted"/>
<dbReference type="PROSITE" id="PS50800">
    <property type="entry name" value="SAP"/>
    <property type="match status" value="1"/>
</dbReference>
<evidence type="ECO:0000256" key="1">
    <source>
        <dbReference type="SAM" id="MobiDB-lite"/>
    </source>
</evidence>
<feature type="compositionally biased region" description="Acidic residues" evidence="1">
    <location>
        <begin position="123"/>
        <end position="168"/>
    </location>
</feature>
<organism evidence="3 4">
    <name type="scientific">Emiliania huxleyi (strain CCMP1516)</name>
    <dbReference type="NCBI Taxonomy" id="280463"/>
    <lineage>
        <taxon>Eukaryota</taxon>
        <taxon>Haptista</taxon>
        <taxon>Haptophyta</taxon>
        <taxon>Prymnesiophyceae</taxon>
        <taxon>Isochrysidales</taxon>
        <taxon>Noelaerhabdaceae</taxon>
        <taxon>Emiliania</taxon>
    </lineage>
</organism>
<dbReference type="GeneID" id="17268675"/>
<dbReference type="EnsemblProtists" id="EOD23128">
    <property type="protein sequence ID" value="EOD23128"/>
    <property type="gene ID" value="EMIHUDRAFT_95701"/>
</dbReference>
<accession>A0A0D3JHZ3</accession>
<reference evidence="3" key="2">
    <citation type="submission" date="2024-10" db="UniProtKB">
        <authorList>
            <consortium name="EnsemblProtists"/>
        </authorList>
    </citation>
    <scope>IDENTIFICATION</scope>
</reference>
<feature type="compositionally biased region" description="Low complexity" evidence="1">
    <location>
        <begin position="256"/>
        <end position="267"/>
    </location>
</feature>
<dbReference type="HOGENOM" id="CLU_1013475_0_0_1"/>
<dbReference type="RefSeq" id="XP_005775557.1">
    <property type="nucleotide sequence ID" value="XM_005775500.1"/>
</dbReference>
<evidence type="ECO:0000259" key="2">
    <source>
        <dbReference type="PROSITE" id="PS50800"/>
    </source>
</evidence>
<dbReference type="AlphaFoldDB" id="A0A0D3JHZ3"/>
<feature type="region of interest" description="Disordered" evidence="1">
    <location>
        <begin position="116"/>
        <end position="275"/>
    </location>
</feature>
<sequence length="275" mass="29366">MADPDALAQISAVMSAPTQAVAVVVLRADGSCDEAKIDHRKVGELLGGTPTVVGALRFLSAQAVSRRGAKGSVNKHALPADSFEPGIKGDIVLLRTDDDSAGTPLDLTVVEYNKWVDDGRPDAEEEEGEEEGEEDEGEESEEGEESGSEDEDGESDEEDEVDLSELPESELRRACKLFGLGEEGSKEALITRLARRSPLRRPLAPRITAIPPLQVAHAKEQVEGESDEESESEGEEEQAGEEEEQEAPAPKRRTTKAASSAAGPSKAPAKRAKRS</sequence>
<keyword evidence="4" id="KW-1185">Reference proteome</keyword>
<evidence type="ECO:0000313" key="3">
    <source>
        <dbReference type="EnsemblProtists" id="EOD23128"/>
    </source>
</evidence>
<name>A0A0D3JHZ3_EMIH1</name>
<dbReference type="OMA" id="CDISKLM"/>
<feature type="domain" description="SAP" evidence="2">
    <location>
        <begin position="163"/>
        <end position="197"/>
    </location>
</feature>